<dbReference type="InterPro" id="IPR022742">
    <property type="entry name" value="Hydrolase_4"/>
</dbReference>
<dbReference type="InterPro" id="IPR051044">
    <property type="entry name" value="MAG_DAG_Lipase"/>
</dbReference>
<dbReference type="EMBL" id="BAAAUX010000016">
    <property type="protein sequence ID" value="GAA2802827.1"/>
    <property type="molecule type" value="Genomic_DNA"/>
</dbReference>
<dbReference type="PANTHER" id="PTHR11614">
    <property type="entry name" value="PHOSPHOLIPASE-RELATED"/>
    <property type="match status" value="1"/>
</dbReference>
<name>A0ABN3VGH1_9PSEU</name>
<proteinExistence type="predicted"/>
<accession>A0ABN3VGH1</accession>
<reference evidence="2 3" key="1">
    <citation type="journal article" date="2019" name="Int. J. Syst. Evol. Microbiol.">
        <title>The Global Catalogue of Microorganisms (GCM) 10K type strain sequencing project: providing services to taxonomists for standard genome sequencing and annotation.</title>
        <authorList>
            <consortium name="The Broad Institute Genomics Platform"/>
            <consortium name="The Broad Institute Genome Sequencing Center for Infectious Disease"/>
            <person name="Wu L."/>
            <person name="Ma J."/>
        </authorList>
    </citation>
    <scope>NUCLEOTIDE SEQUENCE [LARGE SCALE GENOMIC DNA]</scope>
    <source>
        <strain evidence="2 3">JCM 9383</strain>
    </source>
</reference>
<evidence type="ECO:0000313" key="2">
    <source>
        <dbReference type="EMBL" id="GAA2802827.1"/>
    </source>
</evidence>
<dbReference type="Pfam" id="PF12146">
    <property type="entry name" value="Hydrolase_4"/>
    <property type="match status" value="1"/>
</dbReference>
<comment type="caution">
    <text evidence="2">The sequence shown here is derived from an EMBL/GenBank/DDBJ whole genome shotgun (WGS) entry which is preliminary data.</text>
</comment>
<dbReference type="InterPro" id="IPR029058">
    <property type="entry name" value="AB_hydrolase_fold"/>
</dbReference>
<dbReference type="SUPFAM" id="SSF53474">
    <property type="entry name" value="alpha/beta-Hydrolases"/>
    <property type="match status" value="1"/>
</dbReference>
<gene>
    <name evidence="2" type="ORF">GCM10010470_42430</name>
</gene>
<dbReference type="Gene3D" id="3.40.50.1820">
    <property type="entry name" value="alpha/beta hydrolase"/>
    <property type="match status" value="1"/>
</dbReference>
<sequence>MEPDILGESYQVRTLELRGGAVATLVHRAAADASRGAVLYVHGFCDYFFQDHVAAHFVERGYDFYALDLRAYGRSLRPGQLPNYVVDLDVHFEELDAAAAIIREQHRNLVVLGHSTGGLITSLWADARPGAVDALVLNSPWLDLAEPWFNRTVGTAASHLLRRVLPKLVVRKGLPPTYAHSLLSSHHGEWDFRLDWKPVEAFPVRSGWLSAIRRGHARVHRGLSVTAPVLVLRSARSLLHRKAWEPGAMSADTVLDVEQIARWAPNIGPDVTTAVIPDGLHDLALSAEPARGEYFAEIDAWLDR</sequence>
<dbReference type="GO" id="GO:0016787">
    <property type="term" value="F:hydrolase activity"/>
    <property type="evidence" value="ECO:0007669"/>
    <property type="project" value="UniProtKB-KW"/>
</dbReference>
<keyword evidence="2" id="KW-0378">Hydrolase</keyword>
<organism evidence="2 3">
    <name type="scientific">Saccharopolyspora taberi</name>
    <dbReference type="NCBI Taxonomy" id="60895"/>
    <lineage>
        <taxon>Bacteria</taxon>
        <taxon>Bacillati</taxon>
        <taxon>Actinomycetota</taxon>
        <taxon>Actinomycetes</taxon>
        <taxon>Pseudonocardiales</taxon>
        <taxon>Pseudonocardiaceae</taxon>
        <taxon>Saccharopolyspora</taxon>
    </lineage>
</organism>
<dbReference type="RefSeq" id="WP_344682288.1">
    <property type="nucleotide sequence ID" value="NZ_BAAAUX010000016.1"/>
</dbReference>
<evidence type="ECO:0000259" key="1">
    <source>
        <dbReference type="Pfam" id="PF12146"/>
    </source>
</evidence>
<feature type="domain" description="Serine aminopeptidase S33" evidence="1">
    <location>
        <begin position="34"/>
        <end position="236"/>
    </location>
</feature>
<evidence type="ECO:0000313" key="3">
    <source>
        <dbReference type="Proteomes" id="UP001500979"/>
    </source>
</evidence>
<protein>
    <submittedName>
        <fullName evidence="2">Alpha/beta hydrolase</fullName>
    </submittedName>
</protein>
<keyword evidence="3" id="KW-1185">Reference proteome</keyword>
<dbReference type="Proteomes" id="UP001500979">
    <property type="component" value="Unassembled WGS sequence"/>
</dbReference>